<dbReference type="InterPro" id="IPR027417">
    <property type="entry name" value="P-loop_NTPase"/>
</dbReference>
<dbReference type="InterPro" id="IPR031359">
    <property type="entry name" value="NACHT_N"/>
</dbReference>
<proteinExistence type="predicted"/>
<dbReference type="Proteomes" id="UP000054321">
    <property type="component" value="Unassembled WGS sequence"/>
</dbReference>
<dbReference type="Gene3D" id="3.40.50.300">
    <property type="entry name" value="P-loop containing nucleotide triphosphate hydrolases"/>
    <property type="match status" value="1"/>
</dbReference>
<dbReference type="PANTHER" id="PTHR10039:SF16">
    <property type="entry name" value="GPI INOSITOL-DEACYLASE"/>
    <property type="match status" value="1"/>
</dbReference>
<feature type="non-terminal residue" evidence="5">
    <location>
        <position position="648"/>
    </location>
</feature>
<dbReference type="InterPro" id="IPR054471">
    <property type="entry name" value="GPIID_WHD"/>
</dbReference>
<evidence type="ECO:0000259" key="4">
    <source>
        <dbReference type="Pfam" id="PF24883"/>
    </source>
</evidence>
<dbReference type="EMBL" id="KN832874">
    <property type="protein sequence ID" value="KIN03133.1"/>
    <property type="molecule type" value="Genomic_DNA"/>
</dbReference>
<evidence type="ECO:0000256" key="1">
    <source>
        <dbReference type="ARBA" id="ARBA00022737"/>
    </source>
</evidence>
<keyword evidence="1" id="KW-0677">Repeat</keyword>
<dbReference type="STRING" id="913774.A0A0C3DM97"/>
<dbReference type="HOGENOM" id="CLU_022887_1_0_1"/>
<dbReference type="OrthoDB" id="7464126at2759"/>
<reference evidence="6" key="2">
    <citation type="submission" date="2015-01" db="EMBL/GenBank/DDBJ databases">
        <title>Evolutionary Origins and Diversification of the Mycorrhizal Mutualists.</title>
        <authorList>
            <consortium name="DOE Joint Genome Institute"/>
            <consortium name="Mycorrhizal Genomics Consortium"/>
            <person name="Kohler A."/>
            <person name="Kuo A."/>
            <person name="Nagy L.G."/>
            <person name="Floudas D."/>
            <person name="Copeland A."/>
            <person name="Barry K.W."/>
            <person name="Cichocki N."/>
            <person name="Veneault-Fourrey C."/>
            <person name="LaButti K."/>
            <person name="Lindquist E.A."/>
            <person name="Lipzen A."/>
            <person name="Lundell T."/>
            <person name="Morin E."/>
            <person name="Murat C."/>
            <person name="Riley R."/>
            <person name="Ohm R."/>
            <person name="Sun H."/>
            <person name="Tunlid A."/>
            <person name="Henrissat B."/>
            <person name="Grigoriev I.V."/>
            <person name="Hibbett D.S."/>
            <person name="Martin F."/>
        </authorList>
    </citation>
    <scope>NUCLEOTIDE SEQUENCE [LARGE SCALE GENOMIC DNA]</scope>
    <source>
        <strain evidence="6">Zn</strain>
    </source>
</reference>
<gene>
    <name evidence="5" type="ORF">OIDMADRAFT_195741</name>
</gene>
<dbReference type="Pfam" id="PF22939">
    <property type="entry name" value="WHD_GPIID"/>
    <property type="match status" value="1"/>
</dbReference>
<organism evidence="5 6">
    <name type="scientific">Oidiodendron maius (strain Zn)</name>
    <dbReference type="NCBI Taxonomy" id="913774"/>
    <lineage>
        <taxon>Eukaryota</taxon>
        <taxon>Fungi</taxon>
        <taxon>Dikarya</taxon>
        <taxon>Ascomycota</taxon>
        <taxon>Pezizomycotina</taxon>
        <taxon>Leotiomycetes</taxon>
        <taxon>Leotiomycetes incertae sedis</taxon>
        <taxon>Myxotrichaceae</taxon>
        <taxon>Oidiodendron</taxon>
    </lineage>
</organism>
<evidence type="ECO:0000259" key="2">
    <source>
        <dbReference type="Pfam" id="PF17100"/>
    </source>
</evidence>
<feature type="domain" description="Nephrocystin 3-like N-terminal" evidence="4">
    <location>
        <begin position="272"/>
        <end position="438"/>
    </location>
</feature>
<reference evidence="5 6" key="1">
    <citation type="submission" date="2014-04" db="EMBL/GenBank/DDBJ databases">
        <authorList>
            <consortium name="DOE Joint Genome Institute"/>
            <person name="Kuo A."/>
            <person name="Martino E."/>
            <person name="Perotto S."/>
            <person name="Kohler A."/>
            <person name="Nagy L.G."/>
            <person name="Floudas D."/>
            <person name="Copeland A."/>
            <person name="Barry K.W."/>
            <person name="Cichocki N."/>
            <person name="Veneault-Fourrey C."/>
            <person name="LaButti K."/>
            <person name="Lindquist E.A."/>
            <person name="Lipzen A."/>
            <person name="Lundell T."/>
            <person name="Morin E."/>
            <person name="Murat C."/>
            <person name="Sun H."/>
            <person name="Tunlid A."/>
            <person name="Henrissat B."/>
            <person name="Grigoriev I.V."/>
            <person name="Hibbett D.S."/>
            <person name="Martin F."/>
            <person name="Nordberg H.P."/>
            <person name="Cantor M.N."/>
            <person name="Hua S.X."/>
        </authorList>
    </citation>
    <scope>NUCLEOTIDE SEQUENCE [LARGE SCALE GENOMIC DNA]</scope>
    <source>
        <strain evidence="5 6">Zn</strain>
    </source>
</reference>
<dbReference type="InParanoid" id="A0A0C3DM97"/>
<dbReference type="Pfam" id="PF17100">
    <property type="entry name" value="NACHT_N"/>
    <property type="match status" value="1"/>
</dbReference>
<accession>A0A0C3DM97</accession>
<dbReference type="InterPro" id="IPR056884">
    <property type="entry name" value="NPHP3-like_N"/>
</dbReference>
<sequence length="648" mass="73773">MTAQVRSSSQTPTSRLTDSLWEKAVDALDDKDKLGVDFERADKLAILEDVLRAVDEKKQACLKGRWKYKKDNKEIIIRDQLEKVMVWVNKFKQVGDNAVQYDPAHAALPWAGVRFFLQVTVNDIQTFGAMVDGIELVSNLITRYAILEKLYLRTSIGTRSVAQNQFEKAILELYTAVLKYLSKSRHYYDLKTYSALKTILSQLEEPIVRSAIQLSDLHDSLEISSPLIHVILQKTALMPCPGTERKELIKWMSAIPCGEHHQTIGKDFMPESGQWLLKNPKFIEWRKSSAKSMLWLHGIPGSGKSKLHNSSNVASAPMAYFYCARNSAEPERANPDEIMRSILKQLSCATLQRPVREPVAGTYKRKKEDADNEGCEPAKLTLQECTELILALLETIPATIIIDALDECDPSRRHELLLALDKIREESASLVKVFVSSRDDQDIVCRLIHSPDVFIHATDNGEDIENFVRFQVNQSIENKTLLSGNVTEELKSRIISSLIEGAQGMFRWVSLQIQNLCDSQRMKHEKDINAELGRLPKTLRESYDIIYQQIENAGLISRQVAENAMKWLLCAQRPLKPPEFIAALSIDFEGQYIPLDSSQLLHMCCNMVVLDEKLETFRFAHLSVREYLESRDIYTKIESHTCIAERCV</sequence>
<dbReference type="AlphaFoldDB" id="A0A0C3DM97"/>
<protein>
    <submittedName>
        <fullName evidence="5">Uncharacterized protein</fullName>
    </submittedName>
</protein>
<evidence type="ECO:0000313" key="5">
    <source>
        <dbReference type="EMBL" id="KIN03133.1"/>
    </source>
</evidence>
<evidence type="ECO:0000313" key="6">
    <source>
        <dbReference type="Proteomes" id="UP000054321"/>
    </source>
</evidence>
<dbReference type="PANTHER" id="PTHR10039">
    <property type="entry name" value="AMELOGENIN"/>
    <property type="match status" value="1"/>
</dbReference>
<feature type="domain" description="GPI inositol-deacylase winged helix" evidence="3">
    <location>
        <begin position="557"/>
        <end position="632"/>
    </location>
</feature>
<dbReference type="Pfam" id="PF24883">
    <property type="entry name" value="NPHP3_N"/>
    <property type="match status" value="1"/>
</dbReference>
<evidence type="ECO:0000259" key="3">
    <source>
        <dbReference type="Pfam" id="PF22939"/>
    </source>
</evidence>
<keyword evidence="6" id="KW-1185">Reference proteome</keyword>
<name>A0A0C3DM97_OIDMZ</name>
<feature type="domain" description="NWD NACHT-NTPase N-terminal" evidence="2">
    <location>
        <begin position="68"/>
        <end position="200"/>
    </location>
</feature>